<comment type="caution">
    <text evidence="1">The sequence shown here is derived from an EMBL/GenBank/DDBJ whole genome shotgun (WGS) entry which is preliminary data.</text>
</comment>
<evidence type="ECO:0000313" key="2">
    <source>
        <dbReference type="Proteomes" id="UP000050525"/>
    </source>
</evidence>
<keyword evidence="2" id="KW-1185">Reference proteome</keyword>
<dbReference type="Proteomes" id="UP000050525">
    <property type="component" value="Unassembled WGS sequence"/>
</dbReference>
<name>A0A151PDX2_ALLMI</name>
<gene>
    <name evidence="1" type="ORF">Y1Q_0019957</name>
</gene>
<reference evidence="1 2" key="1">
    <citation type="journal article" date="2012" name="Genome Biol.">
        <title>Sequencing three crocodilian genomes to illuminate the evolution of archosaurs and amniotes.</title>
        <authorList>
            <person name="St John J.A."/>
            <person name="Braun E.L."/>
            <person name="Isberg S.R."/>
            <person name="Miles L.G."/>
            <person name="Chong A.Y."/>
            <person name="Gongora J."/>
            <person name="Dalzell P."/>
            <person name="Moran C."/>
            <person name="Bed'hom B."/>
            <person name="Abzhanov A."/>
            <person name="Burgess S.C."/>
            <person name="Cooksey A.M."/>
            <person name="Castoe T.A."/>
            <person name="Crawford N.G."/>
            <person name="Densmore L.D."/>
            <person name="Drew J.C."/>
            <person name="Edwards S.V."/>
            <person name="Faircloth B.C."/>
            <person name="Fujita M.K."/>
            <person name="Greenwold M.J."/>
            <person name="Hoffmann F.G."/>
            <person name="Howard J.M."/>
            <person name="Iguchi T."/>
            <person name="Janes D.E."/>
            <person name="Khan S.Y."/>
            <person name="Kohno S."/>
            <person name="de Koning A.J."/>
            <person name="Lance S.L."/>
            <person name="McCarthy F.M."/>
            <person name="McCormack J.E."/>
            <person name="Merchant M.E."/>
            <person name="Peterson D.G."/>
            <person name="Pollock D.D."/>
            <person name="Pourmand N."/>
            <person name="Raney B.J."/>
            <person name="Roessler K.A."/>
            <person name="Sanford J.R."/>
            <person name="Sawyer R.H."/>
            <person name="Schmidt C.J."/>
            <person name="Triplett E.W."/>
            <person name="Tuberville T.D."/>
            <person name="Venegas-Anaya M."/>
            <person name="Howard J.T."/>
            <person name="Jarvis E.D."/>
            <person name="Guillette L.J.Jr."/>
            <person name="Glenn T.C."/>
            <person name="Green R.E."/>
            <person name="Ray D.A."/>
        </authorList>
    </citation>
    <scope>NUCLEOTIDE SEQUENCE [LARGE SCALE GENOMIC DNA]</scope>
    <source>
        <strain evidence="1">KSC_2009_1</strain>
    </source>
</reference>
<proteinExistence type="predicted"/>
<dbReference type="AlphaFoldDB" id="A0A151PDX2"/>
<sequence length="94" mass="10479">MSWRKPVFRSLSSWQSTLSISQRGKGEYSCSRRKRAFATIQNNESQRKAAELAEHCVLALSPSNLDEILPGGERNLEENLQLPECLSAGLAGSW</sequence>
<evidence type="ECO:0000313" key="1">
    <source>
        <dbReference type="EMBL" id="KYO47243.1"/>
    </source>
</evidence>
<organism evidence="1 2">
    <name type="scientific">Alligator mississippiensis</name>
    <name type="common">American alligator</name>
    <dbReference type="NCBI Taxonomy" id="8496"/>
    <lineage>
        <taxon>Eukaryota</taxon>
        <taxon>Metazoa</taxon>
        <taxon>Chordata</taxon>
        <taxon>Craniata</taxon>
        <taxon>Vertebrata</taxon>
        <taxon>Euteleostomi</taxon>
        <taxon>Archelosauria</taxon>
        <taxon>Archosauria</taxon>
        <taxon>Crocodylia</taxon>
        <taxon>Alligatoridae</taxon>
        <taxon>Alligatorinae</taxon>
        <taxon>Alligator</taxon>
    </lineage>
</organism>
<accession>A0A151PDX2</accession>
<dbReference type="EMBL" id="AKHW03000474">
    <property type="protein sequence ID" value="KYO47243.1"/>
    <property type="molecule type" value="Genomic_DNA"/>
</dbReference>
<protein>
    <submittedName>
        <fullName evidence="1">Uncharacterized protein</fullName>
    </submittedName>
</protein>